<evidence type="ECO:0000313" key="3">
    <source>
        <dbReference type="Proteomes" id="UP000683925"/>
    </source>
</evidence>
<feature type="compositionally biased region" description="Low complexity" evidence="1">
    <location>
        <begin position="256"/>
        <end position="268"/>
    </location>
</feature>
<feature type="compositionally biased region" description="Basic residues" evidence="1">
    <location>
        <begin position="235"/>
        <end position="252"/>
    </location>
</feature>
<protein>
    <recommendedName>
        <fullName evidence="4">Smr domain-containing protein</fullName>
    </recommendedName>
</protein>
<feature type="region of interest" description="Disordered" evidence="1">
    <location>
        <begin position="1"/>
        <end position="30"/>
    </location>
</feature>
<reference evidence="2" key="1">
    <citation type="submission" date="2021-01" db="EMBL/GenBank/DDBJ databases">
        <authorList>
            <consortium name="Genoscope - CEA"/>
            <person name="William W."/>
        </authorList>
    </citation>
    <scope>NUCLEOTIDE SEQUENCE</scope>
</reference>
<proteinExistence type="predicted"/>
<evidence type="ECO:0008006" key="4">
    <source>
        <dbReference type="Google" id="ProtNLM"/>
    </source>
</evidence>
<dbReference type="EMBL" id="CAJJDP010000051">
    <property type="protein sequence ID" value="CAD8168242.1"/>
    <property type="molecule type" value="Genomic_DNA"/>
</dbReference>
<dbReference type="OrthoDB" id="3231855at2759"/>
<accession>A0A8S1UWD2</accession>
<feature type="region of interest" description="Disordered" evidence="1">
    <location>
        <begin position="212"/>
        <end position="270"/>
    </location>
</feature>
<gene>
    <name evidence="2" type="ORF">POCTA_138.1.T0510203</name>
</gene>
<sequence length="612" mass="72121">MQSKIRIISEHQQNKNEQMSQDDQNDFGTVCLGQSSQNYINGDKYNQYDQENDFNQFTGNQNSSKSQKDEKFEQQQALNQLQAQEGSMQFKQQVENLSNQNSGAIPMETSYNQYSNNFHDNYSIYNCQQFNSQTQEQDQTSIQYRDYAPETVLVQNCTSNEETNQRQELNIFERYYENELCSYLLPIESNQAIQQENDGVIEYEQSNLWDSDENDQQNEQEQHEQEIINPMNVAIKKKKTKRGTRKNKNKNKKINEAQQEEQQQNEQETALEQQFIQEVNLESTNQFDNGNIEELDDAVSEEFRINITNFLEQIEKSKISLTQTIYRDKEKSIKIIEINDQENKIQRLCKQFSNLKYSEIAYSLYLIVDFKNCQEFLQSVKPKGEKLIIKEINQLIEDEQKAKESQDKAELSKSQIKIEEFKKVNQIENVEGQSLYQTAIKIIELKNFKFDIKKCDQQTKEQKKKDFQQNRDQVIAINNQKAKVIKQYQTCHINEQQCNQQLQQIKVEKRKLEKIGKQLFLDLMVIENGFCKIDFHKFFGAEIENLLDGVFEKIESYKLCNQQKKLSLQIIVGKGLHSKNQQPIIGPITKQYLQQYLEKQVEIIEGKIDVII</sequence>
<keyword evidence="3" id="KW-1185">Reference proteome</keyword>
<evidence type="ECO:0000313" key="2">
    <source>
        <dbReference type="EMBL" id="CAD8168242.1"/>
    </source>
</evidence>
<name>A0A8S1UWD2_PAROT</name>
<evidence type="ECO:0000256" key="1">
    <source>
        <dbReference type="SAM" id="MobiDB-lite"/>
    </source>
</evidence>
<comment type="caution">
    <text evidence="2">The sequence shown here is derived from an EMBL/GenBank/DDBJ whole genome shotgun (WGS) entry which is preliminary data.</text>
</comment>
<organism evidence="2 3">
    <name type="scientific">Paramecium octaurelia</name>
    <dbReference type="NCBI Taxonomy" id="43137"/>
    <lineage>
        <taxon>Eukaryota</taxon>
        <taxon>Sar</taxon>
        <taxon>Alveolata</taxon>
        <taxon>Ciliophora</taxon>
        <taxon>Intramacronucleata</taxon>
        <taxon>Oligohymenophorea</taxon>
        <taxon>Peniculida</taxon>
        <taxon>Parameciidae</taxon>
        <taxon>Paramecium</taxon>
    </lineage>
</organism>
<dbReference type="Proteomes" id="UP000683925">
    <property type="component" value="Unassembled WGS sequence"/>
</dbReference>
<dbReference type="OMA" id="DIKKCDQ"/>
<dbReference type="AlphaFoldDB" id="A0A8S1UWD2"/>